<organism evidence="1 2">
    <name type="scientific">Capnocytophaga cynodegmi</name>
    <dbReference type="NCBI Taxonomy" id="28189"/>
    <lineage>
        <taxon>Bacteria</taxon>
        <taxon>Pseudomonadati</taxon>
        <taxon>Bacteroidota</taxon>
        <taxon>Flavobacteriia</taxon>
        <taxon>Flavobacteriales</taxon>
        <taxon>Flavobacteriaceae</taxon>
        <taxon>Capnocytophaga</taxon>
    </lineage>
</organism>
<proteinExistence type="predicted"/>
<dbReference type="AlphaFoldDB" id="A0A0B7HR41"/>
<accession>A0A0B7HR41</accession>
<evidence type="ECO:0000313" key="2">
    <source>
        <dbReference type="Proteomes" id="UP000038083"/>
    </source>
</evidence>
<gene>
    <name evidence="1" type="ORF">CCYN74_340004</name>
</gene>
<name>A0A0B7HR41_9FLAO</name>
<dbReference type="EMBL" id="CDOG01000028">
    <property type="protein sequence ID" value="CEN39319.1"/>
    <property type="molecule type" value="Genomic_DNA"/>
</dbReference>
<dbReference type="Proteomes" id="UP000038083">
    <property type="component" value="Unassembled WGS sequence"/>
</dbReference>
<protein>
    <submittedName>
        <fullName evidence="1">Uncharacterized protein</fullName>
    </submittedName>
</protein>
<evidence type="ECO:0000313" key="1">
    <source>
        <dbReference type="EMBL" id="CEN39319.1"/>
    </source>
</evidence>
<reference evidence="1 2" key="1">
    <citation type="submission" date="2015-01" db="EMBL/GenBank/DDBJ databases">
        <authorList>
            <person name="MANFREDI Pablo"/>
        </authorList>
    </citation>
    <scope>NUCLEOTIDE SEQUENCE [LARGE SCALE GENOMIC DNA]</scope>
    <source>
        <strain evidence="1 2">Ccy74</strain>
    </source>
</reference>
<sequence length="34" mass="3844">MGSLSLNVKFIGAKIGANSFIYKYNLYVFLVMQI</sequence>